<gene>
    <name evidence="3" type="ORF">ABFZ84_14675</name>
</gene>
<dbReference type="Pfam" id="PF04966">
    <property type="entry name" value="OprB"/>
    <property type="match status" value="1"/>
</dbReference>
<name>A0ABV3Z8I5_9PROT</name>
<comment type="caution">
    <text evidence="3">The sequence shown here is derived from an EMBL/GenBank/DDBJ whole genome shotgun (WGS) entry which is preliminary data.</text>
</comment>
<dbReference type="PANTHER" id="PTHR37944">
    <property type="entry name" value="PORIN B"/>
    <property type="match status" value="1"/>
</dbReference>
<reference evidence="3 4" key="1">
    <citation type="submission" date="2024-05" db="EMBL/GenBank/DDBJ databases">
        <title>Three bacterial strains, DH-69, EH-24, and ECK-19 isolated from coastal sediments.</title>
        <authorList>
            <person name="Ye Y.-Q."/>
            <person name="Du Z.-J."/>
        </authorList>
    </citation>
    <scope>NUCLEOTIDE SEQUENCE [LARGE SCALE GENOMIC DNA]</scope>
    <source>
        <strain evidence="3 4">ECK-19</strain>
    </source>
</reference>
<evidence type="ECO:0000256" key="1">
    <source>
        <dbReference type="ARBA" id="ARBA00008769"/>
    </source>
</evidence>
<evidence type="ECO:0000313" key="3">
    <source>
        <dbReference type="EMBL" id="MEX6634793.1"/>
    </source>
</evidence>
<dbReference type="InterPro" id="IPR038673">
    <property type="entry name" value="OprB_sf"/>
</dbReference>
<dbReference type="PANTHER" id="PTHR37944:SF1">
    <property type="entry name" value="PORIN B"/>
    <property type="match status" value="1"/>
</dbReference>
<feature type="non-terminal residue" evidence="3">
    <location>
        <position position="1"/>
    </location>
</feature>
<accession>A0ABV3Z8I5</accession>
<keyword evidence="4" id="KW-1185">Reference proteome</keyword>
<dbReference type="EMBL" id="JBEHZE010000004">
    <property type="protein sequence ID" value="MEX6634793.1"/>
    <property type="molecule type" value="Genomic_DNA"/>
</dbReference>
<dbReference type="RefSeq" id="WP_369314840.1">
    <property type="nucleotide sequence ID" value="NZ_JBEHZE010000004.1"/>
</dbReference>
<evidence type="ECO:0000313" key="4">
    <source>
        <dbReference type="Proteomes" id="UP001560685"/>
    </source>
</evidence>
<comment type="similarity">
    <text evidence="1 2">Belongs to the OprB family.</text>
</comment>
<dbReference type="Proteomes" id="UP001560685">
    <property type="component" value="Unassembled WGS sequence"/>
</dbReference>
<evidence type="ECO:0000256" key="2">
    <source>
        <dbReference type="RuleBase" id="RU363072"/>
    </source>
</evidence>
<dbReference type="Gene3D" id="2.40.160.180">
    <property type="entry name" value="Carbohydrate-selective porin OprB"/>
    <property type="match status" value="1"/>
</dbReference>
<dbReference type="InterPro" id="IPR007049">
    <property type="entry name" value="Carb-sel_porin_OprB"/>
</dbReference>
<sequence length="102" mass="11393">SAEHNDFQAFYSIGLVQNDTFLSGDKLGLAVAIAETSSEKRRIDPLADRRETAIELTYSVAVTDHIHIQPDIQYIIAPGTESYRRQNALAFGLRTVFRLAPE</sequence>
<dbReference type="InterPro" id="IPR052932">
    <property type="entry name" value="OprB_Porin"/>
</dbReference>
<organism evidence="3 4">
    <name type="scientific">Hyphococcus lacteus</name>
    <dbReference type="NCBI Taxonomy" id="3143536"/>
    <lineage>
        <taxon>Bacteria</taxon>
        <taxon>Pseudomonadati</taxon>
        <taxon>Pseudomonadota</taxon>
        <taxon>Alphaproteobacteria</taxon>
        <taxon>Parvularculales</taxon>
        <taxon>Parvularculaceae</taxon>
        <taxon>Hyphococcus</taxon>
    </lineage>
</organism>
<proteinExistence type="inferred from homology"/>
<protein>
    <submittedName>
        <fullName evidence="3">Carbohydrate porin</fullName>
    </submittedName>
</protein>